<dbReference type="AlphaFoldDB" id="A0A8J3DJW7"/>
<evidence type="ECO:0000313" key="1">
    <source>
        <dbReference type="EMBL" id="GHC01903.1"/>
    </source>
</evidence>
<dbReference type="EMBL" id="BMXG01000010">
    <property type="protein sequence ID" value="GHC01903.1"/>
    <property type="molecule type" value="Genomic_DNA"/>
</dbReference>
<name>A0A8J3DJW7_9BACT</name>
<dbReference type="Proteomes" id="UP000642829">
    <property type="component" value="Unassembled WGS sequence"/>
</dbReference>
<dbReference type="RefSeq" id="WP_189514260.1">
    <property type="nucleotide sequence ID" value="NZ_BMXG01000010.1"/>
</dbReference>
<proteinExistence type="predicted"/>
<organism evidence="1 2">
    <name type="scientific">Cerasicoccus arenae</name>
    <dbReference type="NCBI Taxonomy" id="424488"/>
    <lineage>
        <taxon>Bacteria</taxon>
        <taxon>Pseudomonadati</taxon>
        <taxon>Verrucomicrobiota</taxon>
        <taxon>Opitutia</taxon>
        <taxon>Puniceicoccales</taxon>
        <taxon>Cerasicoccaceae</taxon>
        <taxon>Cerasicoccus</taxon>
    </lineage>
</organism>
<sequence>MLTLGASTVGANLTEVKYGKPAKVLGTLSLVNMSVHLSNASADVIRRFSFRAWYVRQAVRQAKTLEALRNVIHAGLREIRCLLRFGYDCGLPQRNDLVPIGFTSRVSDRAKNNATPRDVLMREARAVVHFLEKVESWLFEEELEPPIFAVGGLV</sequence>
<keyword evidence="2" id="KW-1185">Reference proteome</keyword>
<gene>
    <name evidence="1" type="ORF">GCM10007047_17940</name>
</gene>
<evidence type="ECO:0000313" key="2">
    <source>
        <dbReference type="Proteomes" id="UP000642829"/>
    </source>
</evidence>
<reference evidence="1" key="2">
    <citation type="submission" date="2020-09" db="EMBL/GenBank/DDBJ databases">
        <authorList>
            <person name="Sun Q."/>
            <person name="Kim S."/>
        </authorList>
    </citation>
    <scope>NUCLEOTIDE SEQUENCE</scope>
    <source>
        <strain evidence="1">KCTC 12870</strain>
    </source>
</reference>
<comment type="caution">
    <text evidence="1">The sequence shown here is derived from an EMBL/GenBank/DDBJ whole genome shotgun (WGS) entry which is preliminary data.</text>
</comment>
<protein>
    <submittedName>
        <fullName evidence="1">Uncharacterized protein</fullName>
    </submittedName>
</protein>
<reference evidence="1" key="1">
    <citation type="journal article" date="2014" name="Int. J. Syst. Evol. Microbiol.">
        <title>Complete genome sequence of Corynebacterium casei LMG S-19264T (=DSM 44701T), isolated from a smear-ripened cheese.</title>
        <authorList>
            <consortium name="US DOE Joint Genome Institute (JGI-PGF)"/>
            <person name="Walter F."/>
            <person name="Albersmeier A."/>
            <person name="Kalinowski J."/>
            <person name="Ruckert C."/>
        </authorList>
    </citation>
    <scope>NUCLEOTIDE SEQUENCE</scope>
    <source>
        <strain evidence="1">KCTC 12870</strain>
    </source>
</reference>
<accession>A0A8J3DJW7</accession>